<protein>
    <recommendedName>
        <fullName evidence="6">SEC7 domain-containing protein</fullName>
    </recommendedName>
</protein>
<dbReference type="SMART" id="SM00233">
    <property type="entry name" value="PH"/>
    <property type="match status" value="1"/>
</dbReference>
<dbReference type="GO" id="GO:0005085">
    <property type="term" value="F:guanyl-nucleotide exchange factor activity"/>
    <property type="evidence" value="ECO:0007669"/>
    <property type="project" value="InterPro"/>
</dbReference>
<feature type="region of interest" description="Disordered" evidence="1">
    <location>
        <begin position="1114"/>
        <end position="1155"/>
    </location>
</feature>
<feature type="compositionally biased region" description="Low complexity" evidence="1">
    <location>
        <begin position="155"/>
        <end position="201"/>
    </location>
</feature>
<feature type="domain" description="PH" evidence="2">
    <location>
        <begin position="1206"/>
        <end position="1341"/>
    </location>
</feature>
<dbReference type="InterPro" id="IPR035999">
    <property type="entry name" value="Sec7_dom_sf"/>
</dbReference>
<dbReference type="InterPro" id="IPR001849">
    <property type="entry name" value="PH_domain"/>
</dbReference>
<feature type="region of interest" description="Disordered" evidence="1">
    <location>
        <begin position="1178"/>
        <end position="1200"/>
    </location>
</feature>
<dbReference type="SUPFAM" id="SSF48425">
    <property type="entry name" value="Sec7 domain"/>
    <property type="match status" value="1"/>
</dbReference>
<comment type="caution">
    <text evidence="4">The sequence shown here is derived from an EMBL/GenBank/DDBJ whole genome shotgun (WGS) entry which is preliminary data.</text>
</comment>
<dbReference type="InterPro" id="IPR041681">
    <property type="entry name" value="PH_9"/>
</dbReference>
<name>A0AAN6JHC2_9BASI</name>
<dbReference type="Gene3D" id="2.30.29.30">
    <property type="entry name" value="Pleckstrin-homology domain (PH domain)/Phosphotyrosine-binding domain (PTB)"/>
    <property type="match status" value="1"/>
</dbReference>
<evidence type="ECO:0008006" key="6">
    <source>
        <dbReference type="Google" id="ProtNLM"/>
    </source>
</evidence>
<dbReference type="SUPFAM" id="SSF50729">
    <property type="entry name" value="PH domain-like"/>
    <property type="match status" value="1"/>
</dbReference>
<feature type="compositionally biased region" description="Low complexity" evidence="1">
    <location>
        <begin position="646"/>
        <end position="666"/>
    </location>
</feature>
<feature type="region of interest" description="Disordered" evidence="1">
    <location>
        <begin position="932"/>
        <end position="1034"/>
    </location>
</feature>
<feature type="region of interest" description="Disordered" evidence="1">
    <location>
        <begin position="477"/>
        <end position="524"/>
    </location>
</feature>
<evidence type="ECO:0000259" key="2">
    <source>
        <dbReference type="PROSITE" id="PS50003"/>
    </source>
</evidence>
<feature type="compositionally biased region" description="Polar residues" evidence="1">
    <location>
        <begin position="398"/>
        <end position="409"/>
    </location>
</feature>
<feature type="region of interest" description="Disordered" evidence="1">
    <location>
        <begin position="877"/>
        <end position="912"/>
    </location>
</feature>
<feature type="compositionally biased region" description="Low complexity" evidence="1">
    <location>
        <begin position="590"/>
        <end position="619"/>
    </location>
</feature>
<gene>
    <name evidence="4" type="ORF">OC842_007218</name>
</gene>
<dbReference type="SMART" id="SM00222">
    <property type="entry name" value="Sec7"/>
    <property type="match status" value="1"/>
</dbReference>
<feature type="domain" description="SEC7" evidence="3">
    <location>
        <begin position="667"/>
        <end position="850"/>
    </location>
</feature>
<evidence type="ECO:0000256" key="1">
    <source>
        <dbReference type="SAM" id="MobiDB-lite"/>
    </source>
</evidence>
<dbReference type="InterPro" id="IPR011993">
    <property type="entry name" value="PH-like_dom_sf"/>
</dbReference>
<feature type="region of interest" description="Disordered" evidence="1">
    <location>
        <begin position="331"/>
        <end position="456"/>
    </location>
</feature>
<dbReference type="PROSITE" id="PS50190">
    <property type="entry name" value="SEC7"/>
    <property type="match status" value="1"/>
</dbReference>
<proteinExistence type="predicted"/>
<feature type="compositionally biased region" description="Gly residues" evidence="1">
    <location>
        <begin position="211"/>
        <end position="223"/>
    </location>
</feature>
<feature type="compositionally biased region" description="Low complexity" evidence="1">
    <location>
        <begin position="1141"/>
        <end position="1155"/>
    </location>
</feature>
<feature type="compositionally biased region" description="Low complexity" evidence="1">
    <location>
        <begin position="436"/>
        <end position="445"/>
    </location>
</feature>
<feature type="compositionally biased region" description="Low complexity" evidence="1">
    <location>
        <begin position="1018"/>
        <end position="1029"/>
    </location>
</feature>
<sequence>MSTLPKSSSTGTGSITFNNAAAAAAAASPATNGRGSPSISTSASSFGASAAAAAAYSSGTISQSTSGASTSTQATGVAAASSTNKMVATAAAAAASAGGQAPNTNNAASTPYFLDRDPESSASAKRRSLVRAGGTASSPDLRTLVYKKAKDLAQATSSNSNNNTTGATTANGASNTVPSSTSTPNGNGNGNGSANPNGSGPVPFPSARSGSVGGLTAGSGPGGSRRPSRDDEYAAASTANAGGNSSLPPSSSATASSIAANSVSLADEVALQSPSLDDKGGTIKGGAFKERMKKTSGFLRRLRGGGGAAAAAAAAAEPMPASPQGLGVFAQGGNSTLRPGKPVPPLPSAFSQQFVGGAPLAATRSASHGTTSSYPSPSLGDNQNQNQGFSLPPAAGRISQSSMRAQQVVSPERDRDLPVPPRPPRRSSRGPPPLPGATTPAPLAGSLTTSPTFASSTHFPSGYSPVVTSAPAKAPTLPSLGALGAQQPNGGASSSSSKAPPPPPPSSFHAHAHRPTYSIDPELDPDVAHFADRAWGDEVESSSSAPLTLRAPTGAGAGAPPTLSLNTSSSMTNGNETVKASPLGTHLNNTQQQGTTPSGTPISSRFASSSAASPGANVSTPVSANPNSVSIVLQRSGADRERRSFSPPTSLASPSESTTATASGTTGVNPLFVASSASTRKMSESSTATAGETDVGTLAERAWKEQEQFARKEKIAEWLGSDVPLNRTVCAAYFKYFDFSNMRVDVAFRRLCDKLFLRAETQQVDRILSAFSQRYWECNPSSVYGSADVVHSIVFSLLLLNTDLHVADIQDRMTRQQFVRNTIAAIQESAAAASSAAAAAAGGGGGGGGDGGSSTGVSSAAGSIYGTMGAAASASGVITTAPSPRPPHAPLGPAGSSTTSLGRMSADARNESSEFVGASLGAVLAGHTGAGGGASTLAAPARPSRRASVRSYQGLFRSGPSSSAVNVSSAGADDGASIASGERVPASAGGGGGGGGGFASPSSTSRGQYPPPVGLNASSMRQRSRSGSGTASLTEVQSAIHSRMWLVDLESQLKDIYNTVKSDQIRLPIYDSRATLSPSFARRGMRNLTVGGPGTGRVSALKRGSIRGIQGLLGSSTTINSEGTTSPVSSMASRSFLDGGSSPHTPATSLSSSTSSTQPAVAAALGFASTLSQSIIKESQDEEASPNGNSMSDEIDDDDLALMGPPWAKEGFLTRKHYYEGPHKRSKEKNWVEVFVVVQKGMLNMFQFNSNPSATIKPSASNKGGGGAAVVGGGNWLANATPLGEFPLAHTLANALPPPGYNRARPHVFALTLPGGIVYLFQAGHEELVQEWVATCNYWAARQSREPLAGGVSNMEYGWNKVLPREFDDGMDDEECESLSLTNVGSPGGFGGGLGLGGAGGHSASYDPSALYAPNASTRAADSRSVRSGRSTRSFRQRAGAALYQNWHDAASLVAPSHVDGSVKDGSGGGMGSGIGGLRSPVPSMLGAGGQSPIHANERIFINEWKAPEAPMVASDLSEEKQLERCAKHMNAIEADLTAHNELRQPMLQLYSPRGSNHAKALANWERKSNHLLQELVKYQCYVESLKNAMRLRAEKHDLKEVDKMLATADEELGRLR</sequence>
<feature type="compositionally biased region" description="Polar residues" evidence="1">
    <location>
        <begin position="1114"/>
        <end position="1133"/>
    </location>
</feature>
<accession>A0AAN6JHC2</accession>
<dbReference type="PANTHER" id="PTHR10663:SF373">
    <property type="entry name" value="PH AND SEC7 DOMAIN-CONTAINING PROTEIN C11E3.11C"/>
    <property type="match status" value="1"/>
</dbReference>
<keyword evidence="5" id="KW-1185">Reference proteome</keyword>
<evidence type="ECO:0000313" key="5">
    <source>
        <dbReference type="Proteomes" id="UP001176521"/>
    </source>
</evidence>
<dbReference type="EMBL" id="JAPDMQ010000850">
    <property type="protein sequence ID" value="KAK0520089.1"/>
    <property type="molecule type" value="Genomic_DNA"/>
</dbReference>
<feature type="compositionally biased region" description="Polar residues" evidence="1">
    <location>
        <begin position="620"/>
        <end position="633"/>
    </location>
</feature>
<feature type="compositionally biased region" description="Polar residues" evidence="1">
    <location>
        <begin position="364"/>
        <end position="389"/>
    </location>
</feature>
<feature type="compositionally biased region" description="Gly residues" evidence="1">
    <location>
        <begin position="988"/>
        <end position="998"/>
    </location>
</feature>
<dbReference type="GO" id="GO:0032012">
    <property type="term" value="P:regulation of ARF protein signal transduction"/>
    <property type="evidence" value="ECO:0007669"/>
    <property type="project" value="InterPro"/>
</dbReference>
<dbReference type="Pfam" id="PF15410">
    <property type="entry name" value="PH_9"/>
    <property type="match status" value="1"/>
</dbReference>
<dbReference type="CDD" id="cd00171">
    <property type="entry name" value="Sec7"/>
    <property type="match status" value="1"/>
</dbReference>
<dbReference type="InterPro" id="IPR000904">
    <property type="entry name" value="Sec7_dom"/>
</dbReference>
<dbReference type="PROSITE" id="PS50003">
    <property type="entry name" value="PH_DOMAIN"/>
    <property type="match status" value="1"/>
</dbReference>
<reference evidence="4" key="1">
    <citation type="journal article" date="2023" name="PhytoFront">
        <title>Draft Genome Resources of Seven Strains of Tilletia horrida, Causal Agent of Kernel Smut of Rice.</title>
        <authorList>
            <person name="Khanal S."/>
            <person name="Antony Babu S."/>
            <person name="Zhou X.G."/>
        </authorList>
    </citation>
    <scope>NUCLEOTIDE SEQUENCE</scope>
    <source>
        <strain evidence="4">TX3</strain>
    </source>
</reference>
<feature type="compositionally biased region" description="Low complexity" evidence="1">
    <location>
        <begin position="547"/>
        <end position="573"/>
    </location>
</feature>
<feature type="compositionally biased region" description="Polar residues" evidence="1">
    <location>
        <begin position="446"/>
        <end position="456"/>
    </location>
</feature>
<feature type="region of interest" description="Disordered" evidence="1">
    <location>
        <begin position="539"/>
        <end position="669"/>
    </location>
</feature>
<evidence type="ECO:0000259" key="3">
    <source>
        <dbReference type="PROSITE" id="PS50190"/>
    </source>
</evidence>
<dbReference type="InterPro" id="IPR023394">
    <property type="entry name" value="Sec7_C_sf"/>
</dbReference>
<dbReference type="Pfam" id="PF01369">
    <property type="entry name" value="Sec7"/>
    <property type="match status" value="1"/>
</dbReference>
<dbReference type="PANTHER" id="PTHR10663">
    <property type="entry name" value="GUANYL-NUCLEOTIDE EXCHANGE FACTOR"/>
    <property type="match status" value="1"/>
</dbReference>
<feature type="compositionally biased region" description="Low complexity" evidence="1">
    <location>
        <begin position="234"/>
        <end position="254"/>
    </location>
</feature>
<feature type="region of interest" description="Disordered" evidence="1">
    <location>
        <begin position="154"/>
        <end position="254"/>
    </location>
</feature>
<dbReference type="Gene3D" id="1.10.1000.11">
    <property type="entry name" value="Arf Nucleotide-binding Site Opener,domain 2"/>
    <property type="match status" value="1"/>
</dbReference>
<feature type="compositionally biased region" description="Low complexity" evidence="1">
    <location>
        <begin position="958"/>
        <end position="981"/>
    </location>
</feature>
<organism evidence="4 5">
    <name type="scientific">Tilletia horrida</name>
    <dbReference type="NCBI Taxonomy" id="155126"/>
    <lineage>
        <taxon>Eukaryota</taxon>
        <taxon>Fungi</taxon>
        <taxon>Dikarya</taxon>
        <taxon>Basidiomycota</taxon>
        <taxon>Ustilaginomycotina</taxon>
        <taxon>Exobasidiomycetes</taxon>
        <taxon>Tilletiales</taxon>
        <taxon>Tilletiaceae</taxon>
        <taxon>Tilletia</taxon>
    </lineage>
</organism>
<dbReference type="Proteomes" id="UP001176521">
    <property type="component" value="Unassembled WGS sequence"/>
</dbReference>
<feature type="region of interest" description="Disordered" evidence="1">
    <location>
        <begin position="95"/>
        <end position="137"/>
    </location>
</feature>
<evidence type="ECO:0000313" key="4">
    <source>
        <dbReference type="EMBL" id="KAK0520089.1"/>
    </source>
</evidence>